<reference evidence="1 2" key="1">
    <citation type="submission" date="2023-05" db="EMBL/GenBank/DDBJ databases">
        <title>Gordonibacter KGMB12511T sp. nov., isolated from faeces of healthy Korean.</title>
        <authorList>
            <person name="Kim H.S."/>
            <person name="Kim J.-S."/>
            <person name="Suh M.K."/>
            <person name="Eom M.K."/>
            <person name="Do H.E."/>
            <person name="Lee J.-S."/>
        </authorList>
    </citation>
    <scope>NUCLEOTIDE SEQUENCE [LARGE SCALE GENOMIC DNA]</scope>
    <source>
        <strain evidence="1 2">KGMB12511</strain>
    </source>
</reference>
<dbReference type="EMBL" id="JASJEU010000022">
    <property type="protein sequence ID" value="MDJ1651344.1"/>
    <property type="molecule type" value="Genomic_DNA"/>
</dbReference>
<evidence type="ECO:0000313" key="1">
    <source>
        <dbReference type="EMBL" id="MDJ1651344.1"/>
    </source>
</evidence>
<dbReference type="Proteomes" id="UP001232750">
    <property type="component" value="Unassembled WGS sequence"/>
</dbReference>
<sequence>MSAKANVAVEQLSSPWFAWQHRLAALFGRDPQVQVGEVDESDDETHTMTITVEDENKASALKALLETELVFGNVKMVITILGPQGEPEPMVDEELAVLEAALQGNPLFVRTLEEQHGIMLSFYCIMAATIVQFWDDNVNDYQGNVTILPADLAEAVLNTELAHYCTE</sequence>
<organism evidence="1 2">
    <name type="scientific">Gordonibacter faecis</name>
    <dbReference type="NCBI Taxonomy" id="3047475"/>
    <lineage>
        <taxon>Bacteria</taxon>
        <taxon>Bacillati</taxon>
        <taxon>Actinomycetota</taxon>
        <taxon>Coriobacteriia</taxon>
        <taxon>Eggerthellales</taxon>
        <taxon>Eggerthellaceae</taxon>
        <taxon>Gordonibacter</taxon>
    </lineage>
</organism>
<accession>A0ABT7DP70</accession>
<evidence type="ECO:0000313" key="2">
    <source>
        <dbReference type="Proteomes" id="UP001232750"/>
    </source>
</evidence>
<comment type="caution">
    <text evidence="1">The sequence shown here is derived from an EMBL/GenBank/DDBJ whole genome shotgun (WGS) entry which is preliminary data.</text>
</comment>
<name>A0ABT7DP70_9ACTN</name>
<dbReference type="RefSeq" id="WP_283832690.1">
    <property type="nucleotide sequence ID" value="NZ_JASJEU010000022.1"/>
</dbReference>
<gene>
    <name evidence="1" type="ORF">QNJ86_11070</name>
</gene>
<keyword evidence="2" id="KW-1185">Reference proteome</keyword>
<protein>
    <submittedName>
        <fullName evidence="1">Uncharacterized protein</fullName>
    </submittedName>
</protein>
<proteinExistence type="predicted"/>